<dbReference type="InterPro" id="IPR006068">
    <property type="entry name" value="ATPase_P-typ_cation-transptr_C"/>
</dbReference>
<evidence type="ECO:0000256" key="6">
    <source>
        <dbReference type="ARBA" id="ARBA00022692"/>
    </source>
</evidence>
<dbReference type="Proteomes" id="UP000002009">
    <property type="component" value="Chromosome 10"/>
</dbReference>
<dbReference type="FunFam" id="3.40.1110.10:FF:000021">
    <property type="entry name" value="calcium-transporting ATPase, endoplasmic reticulum-type"/>
    <property type="match status" value="1"/>
</dbReference>
<evidence type="ECO:0000256" key="17">
    <source>
        <dbReference type="SAM" id="Phobius"/>
    </source>
</evidence>
<comment type="similarity">
    <text evidence="2">Belongs to the cation transport ATPase (P-type) (TC 3.A.3) family. Type IIA subfamily.</text>
</comment>
<dbReference type="AlphaFoldDB" id="C1FI12"/>
<protein>
    <recommendedName>
        <fullName evidence="3">P-type Ca(2+) transporter</fullName>
        <ecNumber evidence="3">7.2.2.10</ecNumber>
    </recommendedName>
</protein>
<feature type="transmembrane region" description="Helical" evidence="17">
    <location>
        <begin position="988"/>
        <end position="1017"/>
    </location>
</feature>
<evidence type="ECO:0000256" key="2">
    <source>
        <dbReference type="ARBA" id="ARBA00005675"/>
    </source>
</evidence>
<feature type="transmembrane region" description="Helical" evidence="17">
    <location>
        <begin position="791"/>
        <end position="814"/>
    </location>
</feature>
<evidence type="ECO:0000256" key="5">
    <source>
        <dbReference type="ARBA" id="ARBA00022568"/>
    </source>
</evidence>
<keyword evidence="8" id="KW-0547">Nucleotide-binding</keyword>
<dbReference type="Gene3D" id="2.70.150.10">
    <property type="entry name" value="Calcium-transporting ATPase, cytoplasmic transduction domain A"/>
    <property type="match status" value="1"/>
</dbReference>
<evidence type="ECO:0000256" key="10">
    <source>
        <dbReference type="ARBA" id="ARBA00022840"/>
    </source>
</evidence>
<feature type="domain" description="Cation-transporting P-type ATPase N-terminal" evidence="18">
    <location>
        <begin position="19"/>
        <end position="93"/>
    </location>
</feature>
<dbReference type="PRINTS" id="PR00119">
    <property type="entry name" value="CATATPASE"/>
</dbReference>
<dbReference type="Pfam" id="PF00689">
    <property type="entry name" value="Cation_ATPase_C"/>
    <property type="match status" value="1"/>
</dbReference>
<dbReference type="PANTHER" id="PTHR42861">
    <property type="entry name" value="CALCIUM-TRANSPORTING ATPASE"/>
    <property type="match status" value="1"/>
</dbReference>
<feature type="transmembrane region" description="Helical" evidence="17">
    <location>
        <begin position="108"/>
        <end position="127"/>
    </location>
</feature>
<dbReference type="InParanoid" id="C1FI12"/>
<keyword evidence="12" id="KW-1278">Translocase</keyword>
<feature type="transmembrane region" description="Helical" evidence="17">
    <location>
        <begin position="76"/>
        <end position="93"/>
    </location>
</feature>
<dbReference type="SMART" id="SM00831">
    <property type="entry name" value="Cation_ATPase_N"/>
    <property type="match status" value="1"/>
</dbReference>
<evidence type="ECO:0000256" key="3">
    <source>
        <dbReference type="ARBA" id="ARBA00012790"/>
    </source>
</evidence>
<evidence type="ECO:0000313" key="19">
    <source>
        <dbReference type="EMBL" id="ACO69912.1"/>
    </source>
</evidence>
<dbReference type="OrthoDB" id="3352408at2759"/>
<evidence type="ECO:0000259" key="18">
    <source>
        <dbReference type="SMART" id="SM00831"/>
    </source>
</evidence>
<dbReference type="InterPro" id="IPR001757">
    <property type="entry name" value="P_typ_ATPase"/>
</dbReference>
<keyword evidence="20" id="KW-1185">Reference proteome</keyword>
<dbReference type="GeneID" id="8246664"/>
<dbReference type="SUPFAM" id="SSF56784">
    <property type="entry name" value="HAD-like"/>
    <property type="match status" value="1"/>
</dbReference>
<dbReference type="InterPro" id="IPR023299">
    <property type="entry name" value="ATPase_P-typ_cyto_dom_N"/>
</dbReference>
<evidence type="ECO:0000256" key="12">
    <source>
        <dbReference type="ARBA" id="ARBA00022967"/>
    </source>
</evidence>
<comment type="subcellular location">
    <subcellularLocation>
        <location evidence="1">Membrane</location>
        <topology evidence="1">Multi-pass membrane protein</topology>
    </subcellularLocation>
</comment>
<dbReference type="eggNOG" id="KOG0202">
    <property type="taxonomic scope" value="Eukaryota"/>
</dbReference>
<dbReference type="FunFam" id="2.70.150.10:FF:000014">
    <property type="entry name" value="Calcium-transporting ATPase, putative"/>
    <property type="match status" value="1"/>
</dbReference>
<accession>C1FI12</accession>
<evidence type="ECO:0000256" key="16">
    <source>
        <dbReference type="SAM" id="MobiDB-lite"/>
    </source>
</evidence>
<dbReference type="InterPro" id="IPR004014">
    <property type="entry name" value="ATPase_P-typ_cation-transptr_N"/>
</dbReference>
<dbReference type="GO" id="GO:0016887">
    <property type="term" value="F:ATP hydrolysis activity"/>
    <property type="evidence" value="ECO:0007669"/>
    <property type="project" value="InterPro"/>
</dbReference>
<dbReference type="SFLD" id="SFLDG00002">
    <property type="entry name" value="C1.7:_P-type_atpase_like"/>
    <property type="match status" value="1"/>
</dbReference>
<dbReference type="InterPro" id="IPR023298">
    <property type="entry name" value="ATPase_P-typ_TM_dom_sf"/>
</dbReference>
<keyword evidence="15 17" id="KW-0472">Membrane</keyword>
<dbReference type="Pfam" id="PF13246">
    <property type="entry name" value="Cation_ATPase"/>
    <property type="match status" value="1"/>
</dbReference>
<feature type="transmembrane region" description="Helical" evidence="17">
    <location>
        <begin position="326"/>
        <end position="353"/>
    </location>
</feature>
<dbReference type="OMA" id="VCCGQFD"/>
<evidence type="ECO:0000313" key="20">
    <source>
        <dbReference type="Proteomes" id="UP000002009"/>
    </source>
</evidence>
<evidence type="ECO:0000256" key="13">
    <source>
        <dbReference type="ARBA" id="ARBA00022989"/>
    </source>
</evidence>
<keyword evidence="11" id="KW-0460">Magnesium</keyword>
<dbReference type="SFLD" id="SFLDS00003">
    <property type="entry name" value="Haloacid_Dehalogenase"/>
    <property type="match status" value="1"/>
</dbReference>
<dbReference type="InterPro" id="IPR044492">
    <property type="entry name" value="P_typ_ATPase_HD_dom"/>
</dbReference>
<evidence type="ECO:0000256" key="9">
    <source>
        <dbReference type="ARBA" id="ARBA00022837"/>
    </source>
</evidence>
<dbReference type="FunFam" id="1.20.1110.10:FF:000077">
    <property type="entry name" value="ECA1 (ER-TYPE CA2+-ATPASE 1)"/>
    <property type="match status" value="1"/>
</dbReference>
<evidence type="ECO:0000256" key="4">
    <source>
        <dbReference type="ARBA" id="ARBA00022448"/>
    </source>
</evidence>
<dbReference type="FunFam" id="1.20.1110.10:FF:000065">
    <property type="entry name" value="Sarcoplasmic/endoplasmic reticulum calcium ATPase 1"/>
    <property type="match status" value="1"/>
</dbReference>
<dbReference type="EC" id="7.2.2.10" evidence="3"/>
<dbReference type="Pfam" id="PF00690">
    <property type="entry name" value="Cation_ATPase_N"/>
    <property type="match status" value="1"/>
</dbReference>
<keyword evidence="5" id="KW-0109">Calcium transport</keyword>
<dbReference type="PRINTS" id="PR00121">
    <property type="entry name" value="NAKATPASE"/>
</dbReference>
<dbReference type="KEGG" id="mis:MICPUN_97933"/>
<proteinExistence type="inferred from homology"/>
<evidence type="ECO:0000256" key="14">
    <source>
        <dbReference type="ARBA" id="ARBA00023065"/>
    </source>
</evidence>
<dbReference type="GO" id="GO:0005388">
    <property type="term" value="F:P-type calcium transporter activity"/>
    <property type="evidence" value="ECO:0007669"/>
    <property type="project" value="UniProtKB-EC"/>
</dbReference>
<dbReference type="InterPro" id="IPR036412">
    <property type="entry name" value="HAD-like_sf"/>
</dbReference>
<reference evidence="19 20" key="1">
    <citation type="journal article" date="2009" name="Science">
        <title>Green evolution and dynamic adaptations revealed by genomes of the marine picoeukaryotes Micromonas.</title>
        <authorList>
            <person name="Worden A.Z."/>
            <person name="Lee J.H."/>
            <person name="Mock T."/>
            <person name="Rouze P."/>
            <person name="Simmons M.P."/>
            <person name="Aerts A.L."/>
            <person name="Allen A.E."/>
            <person name="Cuvelier M.L."/>
            <person name="Derelle E."/>
            <person name="Everett M.V."/>
            <person name="Foulon E."/>
            <person name="Grimwood J."/>
            <person name="Gundlach H."/>
            <person name="Henrissat B."/>
            <person name="Napoli C."/>
            <person name="McDonald S.M."/>
            <person name="Parker M.S."/>
            <person name="Rombauts S."/>
            <person name="Salamov A."/>
            <person name="Von Dassow P."/>
            <person name="Badger J.H."/>
            <person name="Coutinho P.M."/>
            <person name="Demir E."/>
            <person name="Dubchak I."/>
            <person name="Gentemann C."/>
            <person name="Eikrem W."/>
            <person name="Gready J.E."/>
            <person name="John U."/>
            <person name="Lanier W."/>
            <person name="Lindquist E.A."/>
            <person name="Lucas S."/>
            <person name="Mayer K.F."/>
            <person name="Moreau H."/>
            <person name="Not F."/>
            <person name="Otillar R."/>
            <person name="Panaud O."/>
            <person name="Pangilinan J."/>
            <person name="Paulsen I."/>
            <person name="Piegu B."/>
            <person name="Poliakov A."/>
            <person name="Robbens S."/>
            <person name="Schmutz J."/>
            <person name="Toulza E."/>
            <person name="Wyss T."/>
            <person name="Zelensky A."/>
            <person name="Zhou K."/>
            <person name="Armbrust E.V."/>
            <person name="Bhattacharya D."/>
            <person name="Goodenough U.W."/>
            <person name="Van de Peer Y."/>
            <person name="Grigoriev I.V."/>
        </authorList>
    </citation>
    <scope>NUCLEOTIDE SEQUENCE [LARGE SCALE GENOMIC DNA]</scope>
    <source>
        <strain evidence="20">RCC299 / NOUM17</strain>
    </source>
</reference>
<sequence>MPPRKTPSKKKATGDGGYTPWTATAAEVCAELGVDPETGLDETKIAKLRSEYGFNELDKEEGKPLWKLVLEQFDDALVKILLVAALVSFVLAFTEERAPGVELSLVDFVEPGVILLILVLNAIVGVWQESNAESALEALKEMQSETARCLRAGEWISDLPARELVPGDVVEVRTGDRVPADCRVIRLKTATIRLEQASLTGESVAVNKTTEPVADAGCELQGKECVLFGGTSVSQGACVAAVIDTGMRTEIGKIQAQIQAAAEEEDDTPLKQKLDTFGDQLTLMIGVICLLVWLMNYHFFISWKWGGLSDPFSITEVDFNFAKCTFYFKIAVALAVAAIPEGLPAVITTCLALGTRKMAKKNAIVRKLQSVETLGCTSVICSDKTGTLTTNNMSAVRLVVQGTSYDPSDGGVVGLVGGSLDACVTAVSRVCVMCNESTVELKDGAFRCAGEPTEGALKVLAEKIGVADAAANAKIVKLRAADPAKGCQGVADHHAAQGAKLATLEFDRGRKSMSVIVADGGKGSNKNSLLVKGAPECVLDRCSKVLLPDGSVTTLSPALREEIVATVAEMSSSALRCLGFALKTGAELGKLGGYDGGEQHPAHKDLMDPGKYESIESDLTFCGLAGLRDPPRPEVRGAIDACKTAGIRVVVITGDNKLTAEAICADIGIFDSPSDAVGRSFTGREFSDMPLAKKKKLLATPGGCVFSRAEPKHKQDIVRLLKEADEIVAMTGDGVNDAPALKLADIGIAMGITGTAVAKEASDMVLADDNFSSIVDAISEGRSIYNNMKAFIRYMISSNVGEVVSIFLTAALGMPEGLIPVQLLWVNLVTDGPPATALGFNPPDVDIMTKKPRRKDEDLISTWAMVRYLVVGLYVGAATVGIFAVWYTKTEFLGIDLAKDGHTPVTWHQLTHWGECETWKGFAGGKFTAGGVTYSYTGSDACDYFHAGKIKASTLSLTTLVVIEMFNACNALSEDISLVIMPPWINPWLILAMFSSFALHFLILYVPALATIFSIVPLDLNEWLLVCAAASPVWIIDEILKFIGRNFVSAGR</sequence>
<organism evidence="19 20">
    <name type="scientific">Micromonas commoda (strain RCC299 / NOUM17 / CCMP2709)</name>
    <name type="common">Picoplanktonic green alga</name>
    <dbReference type="NCBI Taxonomy" id="296587"/>
    <lineage>
        <taxon>Eukaryota</taxon>
        <taxon>Viridiplantae</taxon>
        <taxon>Chlorophyta</taxon>
        <taxon>Mamiellophyceae</taxon>
        <taxon>Mamiellales</taxon>
        <taxon>Mamiellaceae</taxon>
        <taxon>Micromonas</taxon>
    </lineage>
</organism>
<feature type="transmembrane region" description="Helical" evidence="17">
    <location>
        <begin position="281"/>
        <end position="306"/>
    </location>
</feature>
<dbReference type="STRING" id="296587.C1FI12"/>
<keyword evidence="14" id="KW-0406">Ion transport</keyword>
<dbReference type="SUPFAM" id="SSF81665">
    <property type="entry name" value="Calcium ATPase, transmembrane domain M"/>
    <property type="match status" value="1"/>
</dbReference>
<keyword evidence="10" id="KW-0067">ATP-binding</keyword>
<dbReference type="GO" id="GO:0005524">
    <property type="term" value="F:ATP binding"/>
    <property type="evidence" value="ECO:0007669"/>
    <property type="project" value="UniProtKB-KW"/>
</dbReference>
<gene>
    <name evidence="19" type="ORF">MICPUN_97933</name>
</gene>
<dbReference type="Gene3D" id="3.40.1110.10">
    <property type="entry name" value="Calcium-transporting ATPase, cytoplasmic domain N"/>
    <property type="match status" value="1"/>
</dbReference>
<feature type="region of interest" description="Disordered" evidence="16">
    <location>
        <begin position="1"/>
        <end position="20"/>
    </location>
</feature>
<dbReference type="EMBL" id="CP001576">
    <property type="protein sequence ID" value="ACO69912.1"/>
    <property type="molecule type" value="Genomic_DNA"/>
</dbReference>
<feature type="compositionally biased region" description="Basic residues" evidence="16">
    <location>
        <begin position="1"/>
        <end position="11"/>
    </location>
</feature>
<dbReference type="SFLD" id="SFLDF00027">
    <property type="entry name" value="p-type_atpase"/>
    <property type="match status" value="1"/>
</dbReference>
<keyword evidence="13 17" id="KW-1133">Transmembrane helix</keyword>
<keyword evidence="4" id="KW-0813">Transport</keyword>
<name>C1FI12_MICCC</name>
<evidence type="ECO:0000256" key="7">
    <source>
        <dbReference type="ARBA" id="ARBA00022723"/>
    </source>
</evidence>
<dbReference type="InterPro" id="IPR023214">
    <property type="entry name" value="HAD_sf"/>
</dbReference>
<keyword evidence="9" id="KW-0106">Calcium</keyword>
<dbReference type="InterPro" id="IPR059000">
    <property type="entry name" value="ATPase_P-type_domA"/>
</dbReference>
<dbReference type="InterPro" id="IPR018303">
    <property type="entry name" value="ATPase_P-typ_P_site"/>
</dbReference>
<dbReference type="SUPFAM" id="SSF81653">
    <property type="entry name" value="Calcium ATPase, transduction domain A"/>
    <property type="match status" value="1"/>
</dbReference>
<dbReference type="GO" id="GO:0016020">
    <property type="term" value="C:membrane"/>
    <property type="evidence" value="ECO:0007669"/>
    <property type="project" value="UniProtKB-SubCell"/>
</dbReference>
<dbReference type="Pfam" id="PF00122">
    <property type="entry name" value="E1-E2_ATPase"/>
    <property type="match status" value="1"/>
</dbReference>
<dbReference type="Gene3D" id="3.40.50.1000">
    <property type="entry name" value="HAD superfamily/HAD-like"/>
    <property type="match status" value="1"/>
</dbReference>
<evidence type="ECO:0000256" key="11">
    <source>
        <dbReference type="ARBA" id="ARBA00022842"/>
    </source>
</evidence>
<dbReference type="InterPro" id="IPR008250">
    <property type="entry name" value="ATPase_P-typ_transduc_dom_A_sf"/>
</dbReference>
<evidence type="ECO:0000256" key="1">
    <source>
        <dbReference type="ARBA" id="ARBA00004141"/>
    </source>
</evidence>
<keyword evidence="6 17" id="KW-0812">Transmembrane</keyword>
<evidence type="ECO:0000256" key="15">
    <source>
        <dbReference type="ARBA" id="ARBA00023136"/>
    </source>
</evidence>
<keyword evidence="7" id="KW-0479">Metal-binding</keyword>
<dbReference type="Gene3D" id="1.20.1110.10">
    <property type="entry name" value="Calcium-transporting ATPase, transmembrane domain"/>
    <property type="match status" value="1"/>
</dbReference>
<dbReference type="FunCoup" id="C1FI12">
    <property type="interactions" value="870"/>
</dbReference>
<dbReference type="GO" id="GO:0046872">
    <property type="term" value="F:metal ion binding"/>
    <property type="evidence" value="ECO:0007669"/>
    <property type="project" value="UniProtKB-KW"/>
</dbReference>
<feature type="transmembrane region" description="Helical" evidence="17">
    <location>
        <begin position="865"/>
        <end position="887"/>
    </location>
</feature>
<dbReference type="RefSeq" id="XP_002508654.1">
    <property type="nucleotide sequence ID" value="XM_002508608.1"/>
</dbReference>
<dbReference type="PROSITE" id="PS00154">
    <property type="entry name" value="ATPASE_E1_E2"/>
    <property type="match status" value="1"/>
</dbReference>
<dbReference type="FunFam" id="3.40.50.1000:FF:000083">
    <property type="entry name" value="Sodium/potassium-transporting ATPase subunit alpha"/>
    <property type="match status" value="1"/>
</dbReference>
<dbReference type="SUPFAM" id="SSF81660">
    <property type="entry name" value="Metal cation-transporting ATPase, ATP-binding domain N"/>
    <property type="match status" value="1"/>
</dbReference>
<evidence type="ECO:0000256" key="8">
    <source>
        <dbReference type="ARBA" id="ARBA00022741"/>
    </source>
</evidence>
<dbReference type="NCBIfam" id="TIGR01494">
    <property type="entry name" value="ATPase_P-type"/>
    <property type="match status" value="2"/>
</dbReference>